<dbReference type="Proteomes" id="UP000054926">
    <property type="component" value="Unassembled WGS sequence"/>
</dbReference>
<evidence type="ECO:0000256" key="6">
    <source>
        <dbReference type="RuleBase" id="RU004355"/>
    </source>
</evidence>
<dbReference type="STRING" id="947033.Lste_2003"/>
<accession>A0A0W0ZI31</accession>
<dbReference type="RefSeq" id="WP_058510901.1">
    <property type="nucleotide sequence ID" value="NZ_DAIOMV010000009.1"/>
</dbReference>
<dbReference type="InterPro" id="IPR020579">
    <property type="entry name" value="Exonuc_VII_lsu_C"/>
</dbReference>
<sequence length="443" mass="49471">MEKHRIILTVTQLNRQVKSYLENELGIVSVEGELSNLSKPASGHFYFTLKDSNAQIRCVYFKNRNINGHASKLTDGQHIVASGRLSLYEARGDYQLIVEQITEAGLGALYQRFEELKNKLAAEGLFDAAKKSAIPVMPRVIGIITSTTGAAIRDILSTLARRFPIANVLIYPSEVQGAGAAQQLIKAVQQANKEKRCDVLLLARGGGSIEDLWAFNDEQLARHIAMSSIPIVSGVGHETDFTIADFVADYRAETPTAAATAVTPDCNELLKLLNHCISRMYEAMHRLMQKEQIKLHHLIDKISSPQKAIASYWQTSDYLERQLIAHMVSIIKQKTHQLHLCINHLNAHNPKTQIRQTQILLQKITAELIQHMHNKMNQLKYQLRTQLSTLHAVSPLATLDRGYAIATKKNKVLFSSQQVTIGDSIEVLLAQGNLTCEITQINE</sequence>
<comment type="caution">
    <text evidence="9">The sequence shown here is derived from an EMBL/GenBank/DDBJ whole genome shotgun (WGS) entry which is preliminary data.</text>
</comment>
<evidence type="ECO:0000313" key="9">
    <source>
        <dbReference type="EMBL" id="KTD68845.1"/>
    </source>
</evidence>
<gene>
    <name evidence="5 9" type="primary">xseA</name>
    <name evidence="9" type="ORF">Lste_2003</name>
</gene>
<comment type="function">
    <text evidence="5">Bidirectionally degrades single-stranded DNA into large acid-insoluble oligonucleotides, which are then degraded further into small acid-soluble oligonucleotides.</text>
</comment>
<protein>
    <recommendedName>
        <fullName evidence="5">Exodeoxyribonuclease 7 large subunit</fullName>
        <ecNumber evidence="5">3.1.11.6</ecNumber>
    </recommendedName>
    <alternativeName>
        <fullName evidence="5">Exodeoxyribonuclease VII large subunit</fullName>
        <shortName evidence="5">Exonuclease VII large subunit</shortName>
    </alternativeName>
</protein>
<dbReference type="PANTHER" id="PTHR30008">
    <property type="entry name" value="EXODEOXYRIBONUCLEASE 7 LARGE SUBUNIT"/>
    <property type="match status" value="1"/>
</dbReference>
<keyword evidence="2 5" id="KW-0540">Nuclease</keyword>
<keyword evidence="3 5" id="KW-0378">Hydrolase</keyword>
<evidence type="ECO:0000256" key="3">
    <source>
        <dbReference type="ARBA" id="ARBA00022801"/>
    </source>
</evidence>
<dbReference type="GO" id="GO:0005737">
    <property type="term" value="C:cytoplasm"/>
    <property type="evidence" value="ECO:0007669"/>
    <property type="project" value="UniProtKB-SubCell"/>
</dbReference>
<keyword evidence="1 5" id="KW-0963">Cytoplasm</keyword>
<comment type="similarity">
    <text evidence="5 6">Belongs to the XseA family.</text>
</comment>
<dbReference type="InterPro" id="IPR003753">
    <property type="entry name" value="Exonuc_VII_L"/>
</dbReference>
<comment type="subcellular location">
    <subcellularLocation>
        <location evidence="5 6">Cytoplasm</location>
    </subcellularLocation>
</comment>
<evidence type="ECO:0000259" key="8">
    <source>
        <dbReference type="Pfam" id="PF13742"/>
    </source>
</evidence>
<evidence type="ECO:0000256" key="4">
    <source>
        <dbReference type="ARBA" id="ARBA00022839"/>
    </source>
</evidence>
<keyword evidence="4 5" id="KW-0269">Exonuclease</keyword>
<dbReference type="InterPro" id="IPR025824">
    <property type="entry name" value="OB-fold_nuc-bd_dom"/>
</dbReference>
<dbReference type="Pfam" id="PF13742">
    <property type="entry name" value="tRNA_anti_2"/>
    <property type="match status" value="1"/>
</dbReference>
<evidence type="ECO:0000256" key="1">
    <source>
        <dbReference type="ARBA" id="ARBA00022490"/>
    </source>
</evidence>
<feature type="domain" description="OB-fold nucleic acid binding" evidence="8">
    <location>
        <begin position="8"/>
        <end position="101"/>
    </location>
</feature>
<dbReference type="HAMAP" id="MF_00378">
    <property type="entry name" value="Exonuc_7_L"/>
    <property type="match status" value="1"/>
</dbReference>
<dbReference type="PANTHER" id="PTHR30008:SF0">
    <property type="entry name" value="EXODEOXYRIBONUCLEASE 7 LARGE SUBUNIT"/>
    <property type="match status" value="1"/>
</dbReference>
<dbReference type="Gene3D" id="2.40.50.1010">
    <property type="match status" value="1"/>
</dbReference>
<evidence type="ECO:0000256" key="5">
    <source>
        <dbReference type="HAMAP-Rule" id="MF_00378"/>
    </source>
</evidence>
<proteinExistence type="inferred from homology"/>
<dbReference type="Pfam" id="PF02601">
    <property type="entry name" value="Exonuc_VII_L"/>
    <property type="match status" value="1"/>
</dbReference>
<name>A0A0W0ZI31_9GAMM</name>
<reference evidence="9 10" key="1">
    <citation type="submission" date="2015-11" db="EMBL/GenBank/DDBJ databases">
        <title>Genomic analysis of 38 Legionella species identifies large and diverse effector repertoires.</title>
        <authorList>
            <person name="Burstein D."/>
            <person name="Amaro F."/>
            <person name="Zusman T."/>
            <person name="Lifshitz Z."/>
            <person name="Cohen O."/>
            <person name="Gilbert J.A."/>
            <person name="Pupko T."/>
            <person name="Shuman H.A."/>
            <person name="Segal G."/>
        </authorList>
    </citation>
    <scope>NUCLEOTIDE SEQUENCE [LARGE SCALE GENOMIC DNA]</scope>
    <source>
        <strain evidence="9 10">IMVS3376</strain>
    </source>
</reference>
<comment type="subunit">
    <text evidence="5">Heterooligomer composed of large and small subunits.</text>
</comment>
<dbReference type="GO" id="GO:0008855">
    <property type="term" value="F:exodeoxyribonuclease VII activity"/>
    <property type="evidence" value="ECO:0007669"/>
    <property type="project" value="UniProtKB-UniRule"/>
</dbReference>
<evidence type="ECO:0000313" key="10">
    <source>
        <dbReference type="Proteomes" id="UP000054926"/>
    </source>
</evidence>
<dbReference type="GO" id="GO:0006308">
    <property type="term" value="P:DNA catabolic process"/>
    <property type="evidence" value="ECO:0007669"/>
    <property type="project" value="UniProtKB-UniRule"/>
</dbReference>
<dbReference type="EC" id="3.1.11.6" evidence="5"/>
<evidence type="ECO:0000256" key="2">
    <source>
        <dbReference type="ARBA" id="ARBA00022722"/>
    </source>
</evidence>
<organism evidence="9 10">
    <name type="scientific">Legionella steelei</name>
    <dbReference type="NCBI Taxonomy" id="947033"/>
    <lineage>
        <taxon>Bacteria</taxon>
        <taxon>Pseudomonadati</taxon>
        <taxon>Pseudomonadota</taxon>
        <taxon>Gammaproteobacteria</taxon>
        <taxon>Legionellales</taxon>
        <taxon>Legionellaceae</taxon>
        <taxon>Legionella</taxon>
    </lineage>
</organism>
<feature type="domain" description="Exonuclease VII large subunit C-terminal" evidence="7">
    <location>
        <begin position="125"/>
        <end position="437"/>
    </location>
</feature>
<comment type="catalytic activity">
    <reaction evidence="5 6">
        <text>Exonucleolytic cleavage in either 5'- to 3'- or 3'- to 5'-direction to yield nucleoside 5'-phosphates.</text>
        <dbReference type="EC" id="3.1.11.6"/>
    </reaction>
</comment>
<dbReference type="CDD" id="cd04489">
    <property type="entry name" value="ExoVII_LU_OBF"/>
    <property type="match status" value="1"/>
</dbReference>
<evidence type="ECO:0000259" key="7">
    <source>
        <dbReference type="Pfam" id="PF02601"/>
    </source>
</evidence>
<dbReference type="GO" id="GO:0009318">
    <property type="term" value="C:exodeoxyribonuclease VII complex"/>
    <property type="evidence" value="ECO:0007669"/>
    <property type="project" value="UniProtKB-UniRule"/>
</dbReference>
<dbReference type="GO" id="GO:0003676">
    <property type="term" value="F:nucleic acid binding"/>
    <property type="evidence" value="ECO:0007669"/>
    <property type="project" value="InterPro"/>
</dbReference>
<keyword evidence="10" id="KW-1185">Reference proteome</keyword>
<dbReference type="AlphaFoldDB" id="A0A0W0ZI31"/>
<dbReference type="EMBL" id="LNYY01000019">
    <property type="protein sequence ID" value="KTD68845.1"/>
    <property type="molecule type" value="Genomic_DNA"/>
</dbReference>
<dbReference type="NCBIfam" id="TIGR00237">
    <property type="entry name" value="xseA"/>
    <property type="match status" value="1"/>
</dbReference>
<dbReference type="PATRIC" id="fig|947033.5.peg.2127"/>